<sequence length="677" mass="73062">MQEYNQAGGFPRFGNALNNESDTADGGRWQAFNNQNSIYWKASVAGGRANQIGGAIRQKWYDLGYETGQLGYPIEREKDATRSGKLSRFEHGLIYWHTNTGAHPVWGEILQTWAALGYEQSAYGFPKGDEEVIGAGKRQLFENNQYIEWQPEGFPVDWEADEDNNYMSCNDSCGLDATVALYGPQSVPETGAGSFRSAEPQESMSTQPDEGTLFCDEVQPDPSADPSEGLICIERTDESGVPPTDETTEAPLEPTSSTPATTTPSVATTTPVPETKQAPNTASPTTTPPLTKTPRPTEAPSAPATTTQVKPSPTDSNTAEPPPGRANILGDGRRAGPFGPMLNAITTADYCKLGHPKFEYKAWLGERMYQCKTKVISITMAQRQTARVFGTIRIEEIRTVALRWNNTAWSEDLNVRVQSIEPRTPADLPVLEAVQIKWEAVCTYAFAIPCYENGGAPVLGPHNAATLQVGYSTTMGKGIVAPGGGSNNGQSTWRFTASHPQFTTASGLTGWTPIIRCDAGVKLRTTQGCAFPHVAPVMPYYLESSLGNFRNHVANAQNSGLPGARGQELHRVTDDTIIRQNRAGSCGGITGPRPTGKSCDEYPFASSSEGARNGGQGRTFDNCGIKDTAIRETPTSGPGYSVCLIPKGENNTAGALLGWFYAKNRVMNGDAYSVRPN</sequence>
<dbReference type="Pfam" id="PF14040">
    <property type="entry name" value="DNase_NucA_NucB"/>
    <property type="match status" value="1"/>
</dbReference>
<dbReference type="EMBL" id="JBIMSO010000017">
    <property type="protein sequence ID" value="MFH5207368.1"/>
    <property type="molecule type" value="Genomic_DNA"/>
</dbReference>
<dbReference type="InterPro" id="IPR013207">
    <property type="entry name" value="LGFP"/>
</dbReference>
<dbReference type="Pfam" id="PF08310">
    <property type="entry name" value="LGFP"/>
    <property type="match status" value="2"/>
</dbReference>
<reference evidence="3 4" key="1">
    <citation type="submission" date="2024-10" db="EMBL/GenBank/DDBJ databases">
        <authorList>
            <person name="Riesco R."/>
        </authorList>
    </citation>
    <scope>NUCLEOTIDE SEQUENCE [LARGE SCALE GENOMIC DNA]</scope>
    <source>
        <strain evidence="3 4">NCIMB 15449</strain>
    </source>
</reference>
<gene>
    <name evidence="3" type="ORF">ACHIPZ_03905</name>
</gene>
<protein>
    <recommendedName>
        <fullName evidence="2">Deoxyribonuclease NucA/NucB domain-containing protein</fullName>
    </recommendedName>
</protein>
<dbReference type="InterPro" id="IPR029476">
    <property type="entry name" value="DNase_NucA_NucB"/>
</dbReference>
<evidence type="ECO:0000313" key="4">
    <source>
        <dbReference type="Proteomes" id="UP001609175"/>
    </source>
</evidence>
<feature type="domain" description="Deoxyribonuclease NucA/NucB" evidence="2">
    <location>
        <begin position="589"/>
        <end position="674"/>
    </location>
</feature>
<comment type="caution">
    <text evidence="3">The sequence shown here is derived from an EMBL/GenBank/DDBJ whole genome shotgun (WGS) entry which is preliminary data.</text>
</comment>
<feature type="region of interest" description="Disordered" evidence="1">
    <location>
        <begin position="184"/>
        <end position="334"/>
    </location>
</feature>
<evidence type="ECO:0000313" key="3">
    <source>
        <dbReference type="EMBL" id="MFH5207368.1"/>
    </source>
</evidence>
<proteinExistence type="predicted"/>
<feature type="compositionally biased region" description="Polar residues" evidence="1">
    <location>
        <begin position="308"/>
        <end position="319"/>
    </location>
</feature>
<feature type="compositionally biased region" description="Polar residues" evidence="1">
    <location>
        <begin position="200"/>
        <end position="209"/>
    </location>
</feature>
<accession>A0ABW7JI19</accession>
<feature type="compositionally biased region" description="Low complexity" evidence="1">
    <location>
        <begin position="253"/>
        <end position="307"/>
    </location>
</feature>
<dbReference type="RefSeq" id="WP_395112786.1">
    <property type="nucleotide sequence ID" value="NZ_JBIMSO010000017.1"/>
</dbReference>
<evidence type="ECO:0000256" key="1">
    <source>
        <dbReference type="SAM" id="MobiDB-lite"/>
    </source>
</evidence>
<dbReference type="Proteomes" id="UP001609175">
    <property type="component" value="Unassembled WGS sequence"/>
</dbReference>
<organism evidence="3 4">
    <name type="scientific">Antrihabitans spumae</name>
    <dbReference type="NCBI Taxonomy" id="3373370"/>
    <lineage>
        <taxon>Bacteria</taxon>
        <taxon>Bacillati</taxon>
        <taxon>Actinomycetota</taxon>
        <taxon>Actinomycetes</taxon>
        <taxon>Mycobacteriales</taxon>
        <taxon>Nocardiaceae</taxon>
        <taxon>Antrihabitans</taxon>
    </lineage>
</organism>
<name>A0ABW7JI19_9NOCA</name>
<evidence type="ECO:0000259" key="2">
    <source>
        <dbReference type="Pfam" id="PF14040"/>
    </source>
</evidence>